<dbReference type="InterPro" id="IPR036770">
    <property type="entry name" value="Ankyrin_rpt-contain_sf"/>
</dbReference>
<name>A0A6A4ZRY6_APHAT</name>
<gene>
    <name evidence="3" type="ORF">AaE_011418</name>
</gene>
<keyword evidence="1" id="KW-0677">Repeat</keyword>
<sequence>MCQAVRMLASQTTVPTHYSMAAPYVAPSQPPAPRLNLTPLMMAVMSGNDLAVHELLHDPCVDVNEADAVRRCPSYRRWHAFVNLVWMEGNTAIFLACGARQETIVLQLLAHPGLDLDHSNHVLALVSHDYELELATVFHVACLHGLVDTVRYLASHAHVFINQGNCVGNTGFIIAAAHNHVQIVSYLLEHDSLDANQGDDVRCHA</sequence>
<proteinExistence type="predicted"/>
<keyword evidence="2" id="KW-0040">ANK repeat</keyword>
<evidence type="ECO:0000313" key="4">
    <source>
        <dbReference type="Proteomes" id="UP000469452"/>
    </source>
</evidence>
<accession>A0A6A4ZRY6</accession>
<reference evidence="3 4" key="1">
    <citation type="submission" date="2019-06" db="EMBL/GenBank/DDBJ databases">
        <title>Genomics analysis of Aphanomyces spp. identifies a new class of oomycete effector associated with host adaptation.</title>
        <authorList>
            <person name="Gaulin E."/>
        </authorList>
    </citation>
    <scope>NUCLEOTIDE SEQUENCE [LARGE SCALE GENOMIC DNA]</scope>
    <source>
        <strain evidence="3 4">E</strain>
    </source>
</reference>
<dbReference type="Gene3D" id="1.25.40.20">
    <property type="entry name" value="Ankyrin repeat-containing domain"/>
    <property type="match status" value="2"/>
</dbReference>
<dbReference type="VEuPathDB" id="FungiDB:H257_16855"/>
<evidence type="ECO:0000256" key="2">
    <source>
        <dbReference type="ARBA" id="ARBA00023043"/>
    </source>
</evidence>
<comment type="caution">
    <text evidence="3">The sequence shown here is derived from an EMBL/GenBank/DDBJ whole genome shotgun (WGS) entry which is preliminary data.</text>
</comment>
<evidence type="ECO:0000256" key="1">
    <source>
        <dbReference type="ARBA" id="ARBA00022737"/>
    </source>
</evidence>
<evidence type="ECO:0000313" key="3">
    <source>
        <dbReference type="EMBL" id="KAF0715057.1"/>
    </source>
</evidence>
<dbReference type="EMBL" id="VJMI01017107">
    <property type="protein sequence ID" value="KAF0715057.1"/>
    <property type="molecule type" value="Genomic_DNA"/>
</dbReference>
<protein>
    <submittedName>
        <fullName evidence="3">Uncharacterized protein</fullName>
    </submittedName>
</protein>
<dbReference type="SUPFAM" id="SSF48403">
    <property type="entry name" value="Ankyrin repeat"/>
    <property type="match status" value="1"/>
</dbReference>
<dbReference type="SMART" id="SM00248">
    <property type="entry name" value="ANK"/>
    <property type="match status" value="4"/>
</dbReference>
<dbReference type="Pfam" id="PF12796">
    <property type="entry name" value="Ank_2"/>
    <property type="match status" value="1"/>
</dbReference>
<dbReference type="InterPro" id="IPR002110">
    <property type="entry name" value="Ankyrin_rpt"/>
</dbReference>
<dbReference type="AlphaFoldDB" id="A0A6A4ZRY6"/>
<dbReference type="Proteomes" id="UP000469452">
    <property type="component" value="Unassembled WGS sequence"/>
</dbReference>
<organism evidence="3 4">
    <name type="scientific">Aphanomyces astaci</name>
    <name type="common">Crayfish plague agent</name>
    <dbReference type="NCBI Taxonomy" id="112090"/>
    <lineage>
        <taxon>Eukaryota</taxon>
        <taxon>Sar</taxon>
        <taxon>Stramenopiles</taxon>
        <taxon>Oomycota</taxon>
        <taxon>Saprolegniomycetes</taxon>
        <taxon>Saprolegniales</taxon>
        <taxon>Verrucalvaceae</taxon>
        <taxon>Aphanomyces</taxon>
    </lineage>
</organism>
<dbReference type="Pfam" id="PF00023">
    <property type="entry name" value="Ank"/>
    <property type="match status" value="1"/>
</dbReference>
<dbReference type="PANTHER" id="PTHR24198:SF165">
    <property type="entry name" value="ANKYRIN REPEAT-CONTAINING PROTEIN-RELATED"/>
    <property type="match status" value="1"/>
</dbReference>
<dbReference type="PANTHER" id="PTHR24198">
    <property type="entry name" value="ANKYRIN REPEAT AND PROTEIN KINASE DOMAIN-CONTAINING PROTEIN"/>
    <property type="match status" value="1"/>
</dbReference>